<dbReference type="HOGENOM" id="CLU_054794_1_0_1"/>
<keyword evidence="1" id="KW-1133">Transmembrane helix</keyword>
<dbReference type="Gene3D" id="2.30.110.10">
    <property type="entry name" value="Electron Transport, Fmn-binding Protein, Chain A"/>
    <property type="match status" value="1"/>
</dbReference>
<dbReference type="PANTHER" id="PTHR39336:SF1">
    <property type="entry name" value="PYRIDOXAMINE PHOSPHATE OXIDASE FAMILY PROTEIN (AFU_ORTHOLOGUE AFUA_6G11440)"/>
    <property type="match status" value="1"/>
</dbReference>
<dbReference type="Proteomes" id="UP000002668">
    <property type="component" value="Genome"/>
</dbReference>
<organism evidence="4">
    <name type="scientific">Leptosphaeria maculans (strain JN3 / isolate v23.1.3 / race Av1-4-5-6-7-8)</name>
    <name type="common">Blackleg fungus</name>
    <name type="synonym">Phoma lingam</name>
    <dbReference type="NCBI Taxonomy" id="985895"/>
    <lineage>
        <taxon>Eukaryota</taxon>
        <taxon>Fungi</taxon>
        <taxon>Dikarya</taxon>
        <taxon>Ascomycota</taxon>
        <taxon>Pezizomycotina</taxon>
        <taxon>Dothideomycetes</taxon>
        <taxon>Pleosporomycetidae</taxon>
        <taxon>Pleosporales</taxon>
        <taxon>Pleosporineae</taxon>
        <taxon>Leptosphaeriaceae</taxon>
        <taxon>Plenodomus</taxon>
        <taxon>Plenodomus lingam/Leptosphaeria maculans species complex</taxon>
    </lineage>
</organism>
<evidence type="ECO:0000313" key="3">
    <source>
        <dbReference type="EMBL" id="CBX92360.1"/>
    </source>
</evidence>
<dbReference type="STRING" id="985895.E4ZM11"/>
<dbReference type="InParanoid" id="E4ZM11"/>
<dbReference type="SUPFAM" id="SSF50475">
    <property type="entry name" value="FMN-binding split barrel"/>
    <property type="match status" value="1"/>
</dbReference>
<proteinExistence type="predicted"/>
<name>E4ZM11_LEPMJ</name>
<accession>E4ZM11</accession>
<dbReference type="PANTHER" id="PTHR39336">
    <property type="entry name" value="PYRIDOXAMINE PHOSPHATE OXIDASE FAMILY PROTEIN (AFU_ORTHOLOGUE AFUA_6G11440)"/>
    <property type="match status" value="1"/>
</dbReference>
<dbReference type="EMBL" id="FP929094">
    <property type="protein sequence ID" value="CBX92360.1"/>
    <property type="molecule type" value="Genomic_DNA"/>
</dbReference>
<sequence>MVKFSYSLDASHVEFITNQSLFYVASAPWAGDHINISPKGHPSRTLAVLGPNTIAYLDATGSGCETIAHIYENGRVTLMFSSSGSKSQVLRVFCKGKVIEKWDPYYQQLRARMATENGDDIDITGARAIIVLKVKKVQTSCGFRVPPNGPDTAGEVESAGDAVTIVAHEHDADADAAATSHRDTIDDWARKQIEKQELGEFQKRWNHKSLDGLPGMMSARRSHDENIAVEDTKAWLRKVSRQQDAVAFGFGLGILFILLLALLGVLSVKAVFLEHIVNWQRRQMGIPEDHSWRKSEL</sequence>
<evidence type="ECO:0000313" key="4">
    <source>
        <dbReference type="Proteomes" id="UP000002668"/>
    </source>
</evidence>
<feature type="transmembrane region" description="Helical" evidence="1">
    <location>
        <begin position="246"/>
        <end position="272"/>
    </location>
</feature>
<keyword evidence="1" id="KW-0472">Membrane</keyword>
<protein>
    <recommendedName>
        <fullName evidence="2">Pyridoxamine 5'-phosphate oxidase N-terminal domain-containing protein</fullName>
    </recommendedName>
</protein>
<dbReference type="GeneID" id="13285249"/>
<dbReference type="OMA" id="SGCETIC"/>
<evidence type="ECO:0000256" key="1">
    <source>
        <dbReference type="SAM" id="Phobius"/>
    </source>
</evidence>
<dbReference type="OrthoDB" id="539398at2759"/>
<dbReference type="VEuPathDB" id="FungiDB:LEMA_P050660.1"/>
<feature type="domain" description="Pyridoxamine 5'-phosphate oxidase N-terminal" evidence="2">
    <location>
        <begin position="9"/>
        <end position="141"/>
    </location>
</feature>
<evidence type="ECO:0000259" key="2">
    <source>
        <dbReference type="Pfam" id="PF01243"/>
    </source>
</evidence>
<gene>
    <name evidence="3" type="ORF">LEMA_P050660.1</name>
</gene>
<dbReference type="AlphaFoldDB" id="E4ZM11"/>
<dbReference type="InterPro" id="IPR012349">
    <property type="entry name" value="Split_barrel_FMN-bd"/>
</dbReference>
<dbReference type="Pfam" id="PF01243">
    <property type="entry name" value="PNPOx_N"/>
    <property type="match status" value="1"/>
</dbReference>
<keyword evidence="4" id="KW-1185">Reference proteome</keyword>
<keyword evidence="1" id="KW-0812">Transmembrane</keyword>
<reference evidence="4" key="1">
    <citation type="journal article" date="2011" name="Nat. Commun.">
        <title>Effector diversification within compartments of the Leptosphaeria maculans genome affected by Repeat-Induced Point mutations.</title>
        <authorList>
            <person name="Rouxel T."/>
            <person name="Grandaubert J."/>
            <person name="Hane J.K."/>
            <person name="Hoede C."/>
            <person name="van de Wouw A.P."/>
            <person name="Couloux A."/>
            <person name="Dominguez V."/>
            <person name="Anthouard V."/>
            <person name="Bally P."/>
            <person name="Bourras S."/>
            <person name="Cozijnsen A.J."/>
            <person name="Ciuffetti L.M."/>
            <person name="Degrave A."/>
            <person name="Dilmaghani A."/>
            <person name="Duret L."/>
            <person name="Fudal I."/>
            <person name="Goodwin S.B."/>
            <person name="Gout L."/>
            <person name="Glaser N."/>
            <person name="Linglin J."/>
            <person name="Kema G.H.J."/>
            <person name="Lapalu N."/>
            <person name="Lawrence C.B."/>
            <person name="May K."/>
            <person name="Meyer M."/>
            <person name="Ollivier B."/>
            <person name="Poulain J."/>
            <person name="Schoch C.L."/>
            <person name="Simon A."/>
            <person name="Spatafora J.W."/>
            <person name="Stachowiak A."/>
            <person name="Turgeon B.G."/>
            <person name="Tyler B.M."/>
            <person name="Vincent D."/>
            <person name="Weissenbach J."/>
            <person name="Amselem J."/>
            <person name="Quesneville H."/>
            <person name="Oliver R.P."/>
            <person name="Wincker P."/>
            <person name="Balesdent M.-H."/>
            <person name="Howlett B.J."/>
        </authorList>
    </citation>
    <scope>NUCLEOTIDE SEQUENCE [LARGE SCALE GENOMIC DNA]</scope>
    <source>
        <strain evidence="4">JN3 / isolate v23.1.3 / race Av1-4-5-6-7-8</strain>
    </source>
</reference>
<dbReference type="InterPro" id="IPR011576">
    <property type="entry name" value="Pyridox_Oxase_N"/>
</dbReference>
<dbReference type="eggNOG" id="ENOG502S0EA">
    <property type="taxonomic scope" value="Eukaryota"/>
</dbReference>